<dbReference type="PANTHER" id="PTHR30126">
    <property type="entry name" value="HTH-TYPE TRANSCRIPTIONAL REGULATOR"/>
    <property type="match status" value="1"/>
</dbReference>
<dbReference type="GO" id="GO:0000976">
    <property type="term" value="F:transcription cis-regulatory region binding"/>
    <property type="evidence" value="ECO:0007669"/>
    <property type="project" value="TreeGrafter"/>
</dbReference>
<dbReference type="Gene3D" id="1.10.10.10">
    <property type="entry name" value="Winged helix-like DNA-binding domain superfamily/Winged helix DNA-binding domain"/>
    <property type="match status" value="1"/>
</dbReference>
<evidence type="ECO:0000256" key="1">
    <source>
        <dbReference type="ARBA" id="ARBA00009437"/>
    </source>
</evidence>
<reference evidence="6 7" key="1">
    <citation type="submission" date="2016-03" db="EMBL/GenBank/DDBJ databases">
        <title>Photobacterium proteolyticum sp. nov. a protease producing bacterium isolated from ocean sediments of Laizhou Bay.</title>
        <authorList>
            <person name="Li Y."/>
        </authorList>
    </citation>
    <scope>NUCLEOTIDE SEQUENCE [LARGE SCALE GENOMIC DNA]</scope>
    <source>
        <strain evidence="6 7">R-40508</strain>
    </source>
</reference>
<proteinExistence type="inferred from homology"/>
<evidence type="ECO:0000256" key="3">
    <source>
        <dbReference type="ARBA" id="ARBA00023125"/>
    </source>
</evidence>
<feature type="domain" description="HTH lysR-type" evidence="5">
    <location>
        <begin position="1"/>
        <end position="58"/>
    </location>
</feature>
<dbReference type="GO" id="GO:0003700">
    <property type="term" value="F:DNA-binding transcription factor activity"/>
    <property type="evidence" value="ECO:0007669"/>
    <property type="project" value="InterPro"/>
</dbReference>
<evidence type="ECO:0000313" key="7">
    <source>
        <dbReference type="Proteomes" id="UP000078503"/>
    </source>
</evidence>
<dbReference type="CDD" id="cd05466">
    <property type="entry name" value="PBP2_LTTR_substrate"/>
    <property type="match status" value="1"/>
</dbReference>
<sequence length="297" mass="33503">MKISQIEMFLHASQTGSISEAARKLGKSRTTVSAALSALEDDLGVKLLTRTGNRILLTDIGETVATDCKRLTQIANEIQTKCQQHIDGVESAIRIARDDALPEHLWRELIKQLKKTFPKTSLSVYVAPPPELEDLVEQNIVDVAYGLLPANHRLPRLHHVDLGQIRMMSVAHKDHPLSQLRKVHSADLERYTEIALAYIDDESLKPVEPKSTNYIALAFYEYLRNSVVDGTGWSNVPDILIKDRLRDGSVKVIKHNRAMSWQPYGEIVENESRRGAVVQWLSDQLEDYLLDNSGYNT</sequence>
<dbReference type="Pfam" id="PF00126">
    <property type="entry name" value="HTH_1"/>
    <property type="match status" value="1"/>
</dbReference>
<organism evidence="6 7">
    <name type="scientific">Photobacterium jeanii</name>
    <dbReference type="NCBI Taxonomy" id="858640"/>
    <lineage>
        <taxon>Bacteria</taxon>
        <taxon>Pseudomonadati</taxon>
        <taxon>Pseudomonadota</taxon>
        <taxon>Gammaproteobacteria</taxon>
        <taxon>Vibrionales</taxon>
        <taxon>Vibrionaceae</taxon>
        <taxon>Photobacterium</taxon>
    </lineage>
</organism>
<dbReference type="PROSITE" id="PS50931">
    <property type="entry name" value="HTH_LYSR"/>
    <property type="match status" value="1"/>
</dbReference>
<dbReference type="STRING" id="858640.A3K86_14400"/>
<dbReference type="SUPFAM" id="SSF46785">
    <property type="entry name" value="Winged helix' DNA-binding domain"/>
    <property type="match status" value="1"/>
</dbReference>
<gene>
    <name evidence="6" type="ORF">A3K86_14400</name>
</gene>
<evidence type="ECO:0000313" key="6">
    <source>
        <dbReference type="EMBL" id="OAN13748.1"/>
    </source>
</evidence>
<comment type="caution">
    <text evidence="6">The sequence shown here is derived from an EMBL/GenBank/DDBJ whole genome shotgun (WGS) entry which is preliminary data.</text>
</comment>
<dbReference type="InterPro" id="IPR000847">
    <property type="entry name" value="LysR_HTH_N"/>
</dbReference>
<dbReference type="PANTHER" id="PTHR30126:SF22">
    <property type="entry name" value="HTH-TYPE TRANSCRIPTIONAL REGULATOR YHAJ-RELATED"/>
    <property type="match status" value="1"/>
</dbReference>
<dbReference type="EMBL" id="LVHF01000028">
    <property type="protein sequence ID" value="OAN13748.1"/>
    <property type="molecule type" value="Genomic_DNA"/>
</dbReference>
<dbReference type="Pfam" id="PF03466">
    <property type="entry name" value="LysR_substrate"/>
    <property type="match status" value="1"/>
</dbReference>
<dbReference type="AlphaFoldDB" id="A0A178K8T2"/>
<dbReference type="InterPro" id="IPR036388">
    <property type="entry name" value="WH-like_DNA-bd_sf"/>
</dbReference>
<dbReference type="Gene3D" id="3.40.190.290">
    <property type="match status" value="1"/>
</dbReference>
<dbReference type="FunFam" id="1.10.10.10:FF:000001">
    <property type="entry name" value="LysR family transcriptional regulator"/>
    <property type="match status" value="1"/>
</dbReference>
<evidence type="ECO:0000256" key="4">
    <source>
        <dbReference type="ARBA" id="ARBA00023163"/>
    </source>
</evidence>
<name>A0A178K8T2_9GAMM</name>
<keyword evidence="3" id="KW-0238">DNA-binding</keyword>
<dbReference type="Proteomes" id="UP000078503">
    <property type="component" value="Unassembled WGS sequence"/>
</dbReference>
<evidence type="ECO:0000256" key="2">
    <source>
        <dbReference type="ARBA" id="ARBA00023015"/>
    </source>
</evidence>
<accession>A0A178K8T2</accession>
<evidence type="ECO:0000259" key="5">
    <source>
        <dbReference type="PROSITE" id="PS50931"/>
    </source>
</evidence>
<dbReference type="RefSeq" id="WP_068332335.1">
    <property type="nucleotide sequence ID" value="NZ_LVHF01000028.1"/>
</dbReference>
<dbReference type="InterPro" id="IPR005119">
    <property type="entry name" value="LysR_subst-bd"/>
</dbReference>
<comment type="similarity">
    <text evidence="1">Belongs to the LysR transcriptional regulatory family.</text>
</comment>
<dbReference type="InterPro" id="IPR036390">
    <property type="entry name" value="WH_DNA-bd_sf"/>
</dbReference>
<dbReference type="OrthoDB" id="9786526at2"/>
<protein>
    <submittedName>
        <fullName evidence="6">LysR family transcriptional regulator</fullName>
    </submittedName>
</protein>
<keyword evidence="7" id="KW-1185">Reference proteome</keyword>
<keyword evidence="4" id="KW-0804">Transcription</keyword>
<dbReference type="SUPFAM" id="SSF53850">
    <property type="entry name" value="Periplasmic binding protein-like II"/>
    <property type="match status" value="1"/>
</dbReference>
<keyword evidence="2" id="KW-0805">Transcription regulation</keyword>